<dbReference type="InterPro" id="IPR057733">
    <property type="entry name" value="UBE2O-like_SH3-B"/>
</dbReference>
<evidence type="ECO:0000259" key="7">
    <source>
        <dbReference type="PROSITE" id="PS50127"/>
    </source>
</evidence>
<dbReference type="InterPro" id="IPR057735">
    <property type="entry name" value="UBE2O-like_tSH3-B"/>
</dbReference>
<dbReference type="InterPro" id="IPR000608">
    <property type="entry name" value="UBC"/>
</dbReference>
<keyword evidence="10" id="KW-1185">Reference proteome</keyword>
<dbReference type="OMA" id="CPDEARE"/>
<sequence>MESGHHLAHESLAGYTTMKVNNVPHAIDSEQNASCSDAESRSDVGKPVKTGELTDTQATDVFVYRQDVVKCSKCKGLHGIVLETAGDSDPEGSISGYDSSEEDEDNNDEGNGDDNGDVNSNIIDGGSNDFLQDGQVRLLWCDGSETVENTNDVTVVDRSFLRGDIVASATDPTGQLGVIINVNMTVDLLSTDGVVIENVSSRALKHIREFSVGDFVVLGPWLGKVDEVFDNVTVLFDDGYICEVVKPDPLQLRPLIMPVVSDTDCPYYPGQRVRAISSSVFEGSSRKAKLLKGTVIKVQTDSVVVYWIASAVHGVGDNSATFPSKEQNPKNLTLLSCSSHINWQLADWCLLLSYPHTNDLPKNCSCSTSYSVSKKPANGSWPSYRRKPWKFFFRGDKKIWRRDGNFERALLIVKAFNKVDVAWQDGTTEFGLQSTSLIPFDTPNDHEFFPGEFVVEKAQNEGGSSSETNRLGVLRSANSQEQTVCVRWLKPASRPGDLKEFNGEEVVSAYELERHADYDYFYGDVVVRLPPVSDDIPNSEVPTETQGNQLDTQKTADDSSKEYVEISEENRALDNEACEDFTSLSWVGNIVGLQDGDIEVSWADGMVSKVPPQEVYIVYRHNGNGDNEDEDEDEDEDEGEGEGEDEDEDEGEGEGEDEDEDEGEGEGEGEDECEGEFEDGDEGEGEDEDEYDDNDEEEDEDNDDDDDDIGVSDDDASWETASENEMDVLEGTEKEVDPQNPSDSNLQGKHSATILEKESSGGQSRPLTLPLAAIDYAVKHTTGLFSRAKKQLESSGLDKQKANDANHKADLDFSGSKLDGEDENKGFDVSDGLIAERIHENIETDNHMEATEKAEVKIEDNLEKPASMGLHDGSEGSHIMDDPCKFKHFDTAENPLDHHFLAVAEMGTGGRKWGKKVQREWSILEKNLPDDIYVRVFEDRMDLIRAVIVGAYGTPYQDGLFFFDFHLSSEYPQVPPSVYYHSGGLRMNPNLYVDGKICLSLLNTWTGKGSEVWDPSFSSVLQVLVSLQGLVLNDKPYFNEAGYEKHIGTVEGEKNASPYNENAYLTNLKSMLYLLRRPPTHFEDFVKDHFRRRGHYILKACEAYYTRGCLIGSLTKDGCLTEESQENSCSVGFNLTLAKILPHLIPALNEVGADCRQFEYLLTSGTLNSPRS</sequence>
<dbReference type="EC" id="2.3.2.23" evidence="1"/>
<proteinExistence type="predicted"/>
<feature type="region of interest" description="Disordered" evidence="6">
    <location>
        <begin position="30"/>
        <end position="51"/>
    </location>
</feature>
<dbReference type="Gene3D" id="3.10.110.10">
    <property type="entry name" value="Ubiquitin Conjugating Enzyme"/>
    <property type="match status" value="1"/>
</dbReference>
<dbReference type="OrthoDB" id="47801at2759"/>
<evidence type="ECO:0000313" key="8">
    <source>
        <dbReference type="EMBL" id="CAG1833593.1"/>
    </source>
</evidence>
<evidence type="ECO:0000256" key="5">
    <source>
        <dbReference type="ARBA" id="ARBA00022840"/>
    </source>
</evidence>
<keyword evidence="4" id="KW-0833">Ubl conjugation pathway</keyword>
<evidence type="ECO:0000256" key="2">
    <source>
        <dbReference type="ARBA" id="ARBA00022679"/>
    </source>
</evidence>
<dbReference type="GO" id="GO:0005524">
    <property type="term" value="F:ATP binding"/>
    <property type="evidence" value="ECO:0007669"/>
    <property type="project" value="UniProtKB-KW"/>
</dbReference>
<gene>
    <name evidence="8" type="ORF">GSMUA_95140.1</name>
</gene>
<dbReference type="InterPro" id="IPR057734">
    <property type="entry name" value="UBE2O-like_SH3-C"/>
</dbReference>
<feature type="region of interest" description="Disordered" evidence="6">
    <location>
        <begin position="621"/>
        <end position="766"/>
    </location>
</feature>
<evidence type="ECO:0000313" key="10">
    <source>
        <dbReference type="Proteomes" id="UP000012960"/>
    </source>
</evidence>
<accession>A0A804KE16</accession>
<feature type="compositionally biased region" description="Acidic residues" evidence="6">
    <location>
        <begin position="99"/>
        <end position="116"/>
    </location>
</feature>
<dbReference type="Pfam" id="PF23044">
    <property type="entry name" value="SH3-C_UBE2O"/>
    <property type="match status" value="1"/>
</dbReference>
<dbReference type="SUPFAM" id="SSF54495">
    <property type="entry name" value="UBC-like"/>
    <property type="match status" value="1"/>
</dbReference>
<dbReference type="Pfam" id="PF23043">
    <property type="entry name" value="SH3-B_UBE2O"/>
    <property type="match status" value="1"/>
</dbReference>
<reference evidence="9" key="2">
    <citation type="submission" date="2021-05" db="UniProtKB">
        <authorList>
            <consortium name="EnsemblPlants"/>
        </authorList>
    </citation>
    <scope>IDENTIFICATION</scope>
    <source>
        <strain evidence="9">subsp. malaccensis</strain>
    </source>
</reference>
<dbReference type="PROSITE" id="PS50127">
    <property type="entry name" value="UBC_2"/>
    <property type="match status" value="1"/>
</dbReference>
<organism evidence="9 10">
    <name type="scientific">Musa acuminata subsp. malaccensis</name>
    <name type="common">Wild banana</name>
    <name type="synonym">Musa malaccensis</name>
    <dbReference type="NCBI Taxonomy" id="214687"/>
    <lineage>
        <taxon>Eukaryota</taxon>
        <taxon>Viridiplantae</taxon>
        <taxon>Streptophyta</taxon>
        <taxon>Embryophyta</taxon>
        <taxon>Tracheophyta</taxon>
        <taxon>Spermatophyta</taxon>
        <taxon>Magnoliopsida</taxon>
        <taxon>Liliopsida</taxon>
        <taxon>Zingiberales</taxon>
        <taxon>Musaceae</taxon>
        <taxon>Musa</taxon>
    </lineage>
</organism>
<dbReference type="FunFam" id="3.10.110.10:FF:000028">
    <property type="entry name" value="Probable ubiquitin-conjugating enzyme E2 23"/>
    <property type="match status" value="1"/>
</dbReference>
<feature type="region of interest" description="Disordered" evidence="6">
    <location>
        <begin position="85"/>
        <end position="124"/>
    </location>
</feature>
<dbReference type="InterPro" id="IPR016135">
    <property type="entry name" value="UBQ-conjugating_enzyme/RWD"/>
</dbReference>
<feature type="compositionally biased region" description="Polar residues" evidence="6">
    <location>
        <begin position="540"/>
        <end position="553"/>
    </location>
</feature>
<dbReference type="Pfam" id="PF23046">
    <property type="entry name" value="tSH3-B_UBE2O"/>
    <property type="match status" value="1"/>
</dbReference>
<keyword evidence="3" id="KW-0547">Nucleotide-binding</keyword>
<feature type="compositionally biased region" description="Acidic residues" evidence="6">
    <location>
        <begin position="626"/>
        <end position="730"/>
    </location>
</feature>
<dbReference type="PANTHER" id="PTHR46116">
    <property type="entry name" value="(E3-INDEPENDENT) E2 UBIQUITIN-CONJUGATING ENZYME"/>
    <property type="match status" value="1"/>
</dbReference>
<reference evidence="8" key="1">
    <citation type="submission" date="2021-03" db="EMBL/GenBank/DDBJ databases">
        <authorList>
            <consortium name="Genoscope - CEA"/>
            <person name="William W."/>
        </authorList>
    </citation>
    <scope>NUCLEOTIDE SEQUENCE</scope>
    <source>
        <strain evidence="8">Doubled-haploid Pahang</strain>
    </source>
</reference>
<dbReference type="Proteomes" id="UP000012960">
    <property type="component" value="Unplaced"/>
</dbReference>
<dbReference type="PANTHER" id="PTHR46116:SF21">
    <property type="entry name" value="UBIQUITIN-CONJUGATING ENZYME E2 23-RELATED"/>
    <property type="match status" value="1"/>
</dbReference>
<evidence type="ECO:0000256" key="4">
    <source>
        <dbReference type="ARBA" id="ARBA00022786"/>
    </source>
</evidence>
<dbReference type="InParanoid" id="A0A804KE16"/>
<dbReference type="EnsemblPlants" id="Ma08_t34370.1">
    <property type="protein sequence ID" value="Ma08_p34370.1"/>
    <property type="gene ID" value="Ma08_g34370"/>
</dbReference>
<dbReference type="Pfam" id="PF00179">
    <property type="entry name" value="UQ_con"/>
    <property type="match status" value="1"/>
</dbReference>
<feature type="region of interest" description="Disordered" evidence="6">
    <location>
        <begin position="533"/>
        <end position="561"/>
    </location>
</feature>
<dbReference type="GO" id="GO:0061631">
    <property type="term" value="F:ubiquitin conjugating enzyme activity"/>
    <property type="evidence" value="ECO:0000318"/>
    <property type="project" value="GO_Central"/>
</dbReference>
<dbReference type="SMART" id="SM00212">
    <property type="entry name" value="UBCc"/>
    <property type="match status" value="1"/>
</dbReference>
<evidence type="ECO:0000256" key="3">
    <source>
        <dbReference type="ARBA" id="ARBA00022741"/>
    </source>
</evidence>
<protein>
    <recommendedName>
        <fullName evidence="1">E2 ubiquitin-conjugating enzyme</fullName>
        <ecNumber evidence="1">2.3.2.23</ecNumber>
    </recommendedName>
</protein>
<name>A0A804KE16_MUSAM</name>
<dbReference type="AlphaFoldDB" id="A0A804KE16"/>
<evidence type="ECO:0000256" key="6">
    <source>
        <dbReference type="SAM" id="MobiDB-lite"/>
    </source>
</evidence>
<dbReference type="Gramene" id="Ma08_t34370.1">
    <property type="protein sequence ID" value="Ma08_p34370.1"/>
    <property type="gene ID" value="Ma08_g34370"/>
</dbReference>
<dbReference type="CDD" id="cd23837">
    <property type="entry name" value="UBCc_UBE2O"/>
    <property type="match status" value="1"/>
</dbReference>
<feature type="domain" description="UBC core" evidence="7">
    <location>
        <begin position="912"/>
        <end position="1072"/>
    </location>
</feature>
<dbReference type="EMBL" id="HG996472">
    <property type="protein sequence ID" value="CAG1833593.1"/>
    <property type="molecule type" value="Genomic_DNA"/>
</dbReference>
<evidence type="ECO:0000256" key="1">
    <source>
        <dbReference type="ARBA" id="ARBA00012486"/>
    </source>
</evidence>
<keyword evidence="5" id="KW-0067">ATP-binding</keyword>
<keyword evidence="2" id="KW-0808">Transferase</keyword>
<feature type="compositionally biased region" description="Polar residues" evidence="6">
    <location>
        <begin position="739"/>
        <end position="750"/>
    </location>
</feature>
<evidence type="ECO:0000313" key="9">
    <source>
        <dbReference type="EnsemblPlants" id="Ma08_p34370.1"/>
    </source>
</evidence>